<evidence type="ECO:0000256" key="2">
    <source>
        <dbReference type="ARBA" id="ARBA00022490"/>
    </source>
</evidence>
<keyword evidence="2" id="KW-0963">Cytoplasm</keyword>
<dbReference type="GO" id="GO:0004176">
    <property type="term" value="F:ATP-dependent peptidase activity"/>
    <property type="evidence" value="ECO:0007669"/>
    <property type="project" value="InterPro"/>
</dbReference>
<name>A0A174CN91_9FIRM</name>
<evidence type="ECO:0000256" key="6">
    <source>
        <dbReference type="RuleBase" id="RU003567"/>
    </source>
</evidence>
<dbReference type="GO" id="GO:0051117">
    <property type="term" value="F:ATPase binding"/>
    <property type="evidence" value="ECO:0007669"/>
    <property type="project" value="TreeGrafter"/>
</dbReference>
<dbReference type="EMBL" id="CYZU01000009">
    <property type="protein sequence ID" value="CUO13390.1"/>
    <property type="molecule type" value="Genomic_DNA"/>
</dbReference>
<dbReference type="InterPro" id="IPR023562">
    <property type="entry name" value="ClpP/TepA"/>
</dbReference>
<proteinExistence type="inferred from homology"/>
<evidence type="ECO:0000256" key="1">
    <source>
        <dbReference type="ARBA" id="ARBA00007039"/>
    </source>
</evidence>
<comment type="similarity">
    <text evidence="1 6">Belongs to the peptidase S14 family.</text>
</comment>
<dbReference type="InterPro" id="IPR001907">
    <property type="entry name" value="ClpP"/>
</dbReference>
<keyword evidence="3 7" id="KW-0645">Protease</keyword>
<protein>
    <recommendedName>
        <fullName evidence="6">ATP-dependent Clp protease proteolytic subunit</fullName>
    </recommendedName>
</protein>
<evidence type="ECO:0000256" key="3">
    <source>
        <dbReference type="ARBA" id="ARBA00022670"/>
    </source>
</evidence>
<dbReference type="SUPFAM" id="SSF52096">
    <property type="entry name" value="ClpP/crotonase"/>
    <property type="match status" value="1"/>
</dbReference>
<dbReference type="RefSeq" id="WP_055152190.1">
    <property type="nucleotide sequence ID" value="NZ_CYZU01000009.1"/>
</dbReference>
<dbReference type="PANTHER" id="PTHR10381:SF70">
    <property type="entry name" value="ATP-DEPENDENT CLP PROTEASE PROTEOLYTIC SUBUNIT"/>
    <property type="match status" value="1"/>
</dbReference>
<dbReference type="NCBIfam" id="NF045542">
    <property type="entry name" value="Clp_rel_HeadMat"/>
    <property type="match status" value="1"/>
</dbReference>
<dbReference type="AlphaFoldDB" id="A0A174CN91"/>
<gene>
    <name evidence="7" type="primary">clpP1</name>
    <name evidence="7" type="ORF">ERS852491_01386</name>
</gene>
<dbReference type="STRING" id="39482.ERS852491_01386"/>
<organism evidence="7 8">
    <name type="scientific">Faecalicatena contorta</name>
    <dbReference type="NCBI Taxonomy" id="39482"/>
    <lineage>
        <taxon>Bacteria</taxon>
        <taxon>Bacillati</taxon>
        <taxon>Bacillota</taxon>
        <taxon>Clostridia</taxon>
        <taxon>Lachnospirales</taxon>
        <taxon>Lachnospiraceae</taxon>
        <taxon>Faecalicatena</taxon>
    </lineage>
</organism>
<dbReference type="Pfam" id="PF00574">
    <property type="entry name" value="CLP_protease"/>
    <property type="match status" value="1"/>
</dbReference>
<dbReference type="Gene3D" id="3.90.226.10">
    <property type="entry name" value="2-enoyl-CoA Hydratase, Chain A, domain 1"/>
    <property type="match status" value="1"/>
</dbReference>
<dbReference type="CDD" id="cd07016">
    <property type="entry name" value="S14_ClpP_1"/>
    <property type="match status" value="1"/>
</dbReference>
<reference evidence="7 8" key="1">
    <citation type="submission" date="2015-09" db="EMBL/GenBank/DDBJ databases">
        <authorList>
            <consortium name="Pathogen Informatics"/>
        </authorList>
    </citation>
    <scope>NUCLEOTIDE SEQUENCE [LARGE SCALE GENOMIC DNA]</scope>
    <source>
        <strain evidence="7 8">2789STDY5834876</strain>
    </source>
</reference>
<evidence type="ECO:0000256" key="4">
    <source>
        <dbReference type="ARBA" id="ARBA00022801"/>
    </source>
</evidence>
<keyword evidence="5" id="KW-0720">Serine protease</keyword>
<sequence length="223" mass="24668">MKTAEIRGDIISNDLKWIYDWLEWESTCPNDIKKVIEALEDGEELRVTVNSGGGDVFAGQEIYTLLRKSKNSVAEIDSLAGSAAGVAAMGAAQVLISPVAMIMIHNVSMSGRMSGDYHLYEKNANALKEMNATMAQSYSEKSGKSVNEILEIMDRETWLTANQAVEMGFADEILGADIQITNSYSGLRLTEEIKQRVLQEKAETDENEKLKNELICDLDMYGV</sequence>
<evidence type="ECO:0000313" key="8">
    <source>
        <dbReference type="Proteomes" id="UP000095544"/>
    </source>
</evidence>
<accession>A0A174CN91</accession>
<keyword evidence="4 7" id="KW-0378">Hydrolase</keyword>
<evidence type="ECO:0000256" key="5">
    <source>
        <dbReference type="ARBA" id="ARBA00022825"/>
    </source>
</evidence>
<dbReference type="PRINTS" id="PR00127">
    <property type="entry name" value="CLPPROTEASEP"/>
</dbReference>
<dbReference type="OrthoDB" id="9806592at2"/>
<dbReference type="Proteomes" id="UP000095544">
    <property type="component" value="Unassembled WGS sequence"/>
</dbReference>
<dbReference type="PANTHER" id="PTHR10381">
    <property type="entry name" value="ATP-DEPENDENT CLP PROTEASE PROTEOLYTIC SUBUNIT"/>
    <property type="match status" value="1"/>
</dbReference>
<evidence type="ECO:0000313" key="7">
    <source>
        <dbReference type="EMBL" id="CUO13390.1"/>
    </source>
</evidence>
<dbReference type="GO" id="GO:0006515">
    <property type="term" value="P:protein quality control for misfolded or incompletely synthesized proteins"/>
    <property type="evidence" value="ECO:0007669"/>
    <property type="project" value="TreeGrafter"/>
</dbReference>
<dbReference type="InterPro" id="IPR029045">
    <property type="entry name" value="ClpP/crotonase-like_dom_sf"/>
</dbReference>
<dbReference type="GO" id="GO:0009368">
    <property type="term" value="C:endopeptidase Clp complex"/>
    <property type="evidence" value="ECO:0007669"/>
    <property type="project" value="TreeGrafter"/>
</dbReference>
<dbReference type="GO" id="GO:0004252">
    <property type="term" value="F:serine-type endopeptidase activity"/>
    <property type="evidence" value="ECO:0007669"/>
    <property type="project" value="InterPro"/>
</dbReference>